<keyword evidence="5 6" id="KW-0472">Membrane</keyword>
<protein>
    <recommendedName>
        <fullName evidence="6">Gustatory receptor</fullName>
    </recommendedName>
</protein>
<comment type="function">
    <text evidence="6">Gustatory receptor which mediates acceptance or avoidance behavior, depending on its substrates.</text>
</comment>
<keyword evidence="6" id="KW-0807">Transducer</keyword>
<keyword evidence="2 6" id="KW-1003">Cell membrane</keyword>
<name>A0AAD8A7L9_DIPPU</name>
<keyword evidence="3 6" id="KW-0812">Transmembrane</keyword>
<evidence type="ECO:0000256" key="4">
    <source>
        <dbReference type="ARBA" id="ARBA00022989"/>
    </source>
</evidence>
<evidence type="ECO:0000256" key="1">
    <source>
        <dbReference type="ARBA" id="ARBA00004651"/>
    </source>
</evidence>
<comment type="similarity">
    <text evidence="6">Belongs to the insect chemoreceptor superfamily. Gustatory receptor (GR) family.</text>
</comment>
<reference evidence="7" key="1">
    <citation type="journal article" date="2023" name="IScience">
        <title>Live-bearing cockroach genome reveals convergent evolutionary mechanisms linked to viviparity in insects and beyond.</title>
        <authorList>
            <person name="Fouks B."/>
            <person name="Harrison M.C."/>
            <person name="Mikhailova A.A."/>
            <person name="Marchal E."/>
            <person name="English S."/>
            <person name="Carruthers M."/>
            <person name="Jennings E.C."/>
            <person name="Chiamaka E.L."/>
            <person name="Frigard R.A."/>
            <person name="Pippel M."/>
            <person name="Attardo G.M."/>
            <person name="Benoit J.B."/>
            <person name="Bornberg-Bauer E."/>
            <person name="Tobe S.S."/>
        </authorList>
    </citation>
    <scope>NUCLEOTIDE SEQUENCE</scope>
    <source>
        <strain evidence="7">Stay&amp;Tobe</strain>
    </source>
</reference>
<keyword evidence="4 6" id="KW-1133">Transmembrane helix</keyword>
<comment type="caution">
    <text evidence="6">Lacks conserved residue(s) required for the propagation of feature annotation.</text>
</comment>
<evidence type="ECO:0000256" key="2">
    <source>
        <dbReference type="ARBA" id="ARBA00022475"/>
    </source>
</evidence>
<evidence type="ECO:0000256" key="3">
    <source>
        <dbReference type="ARBA" id="ARBA00022692"/>
    </source>
</evidence>
<feature type="transmembrane region" description="Helical" evidence="6">
    <location>
        <begin position="21"/>
        <end position="40"/>
    </location>
</feature>
<dbReference type="EMBL" id="JASPKZ010003432">
    <property type="protein sequence ID" value="KAJ9593521.1"/>
    <property type="molecule type" value="Genomic_DNA"/>
</dbReference>
<accession>A0AAD8A7L9</accession>
<evidence type="ECO:0000256" key="6">
    <source>
        <dbReference type="RuleBase" id="RU363108"/>
    </source>
</evidence>
<organism evidence="7 8">
    <name type="scientific">Diploptera punctata</name>
    <name type="common">Pacific beetle cockroach</name>
    <dbReference type="NCBI Taxonomy" id="6984"/>
    <lineage>
        <taxon>Eukaryota</taxon>
        <taxon>Metazoa</taxon>
        <taxon>Ecdysozoa</taxon>
        <taxon>Arthropoda</taxon>
        <taxon>Hexapoda</taxon>
        <taxon>Insecta</taxon>
        <taxon>Pterygota</taxon>
        <taxon>Neoptera</taxon>
        <taxon>Polyneoptera</taxon>
        <taxon>Dictyoptera</taxon>
        <taxon>Blattodea</taxon>
        <taxon>Blaberoidea</taxon>
        <taxon>Blaberidae</taxon>
        <taxon>Diplopterinae</taxon>
        <taxon>Diploptera</taxon>
    </lineage>
</organism>
<feature type="transmembrane region" description="Helical" evidence="6">
    <location>
        <begin position="176"/>
        <end position="194"/>
    </location>
</feature>
<feature type="non-terminal residue" evidence="7">
    <location>
        <position position="300"/>
    </location>
</feature>
<dbReference type="GO" id="GO:0005886">
    <property type="term" value="C:plasma membrane"/>
    <property type="evidence" value="ECO:0007669"/>
    <property type="project" value="UniProtKB-SubCell"/>
</dbReference>
<evidence type="ECO:0000313" key="7">
    <source>
        <dbReference type="EMBL" id="KAJ9593521.1"/>
    </source>
</evidence>
<gene>
    <name evidence="7" type="ORF">L9F63_014914</name>
</gene>
<feature type="transmembrane region" description="Helical" evidence="6">
    <location>
        <begin position="134"/>
        <end position="155"/>
    </location>
</feature>
<evidence type="ECO:0000256" key="5">
    <source>
        <dbReference type="ARBA" id="ARBA00023136"/>
    </source>
</evidence>
<comment type="subcellular location">
    <subcellularLocation>
        <location evidence="1 6">Cell membrane</location>
        <topology evidence="1 6">Multi-pass membrane protein</topology>
    </subcellularLocation>
</comment>
<evidence type="ECO:0000313" key="8">
    <source>
        <dbReference type="Proteomes" id="UP001233999"/>
    </source>
</evidence>
<keyword evidence="8" id="KW-1185">Reference proteome</keyword>
<proteinExistence type="inferred from homology"/>
<keyword evidence="6" id="KW-0675">Receptor</keyword>
<comment type="caution">
    <text evidence="7">The sequence shown here is derived from an EMBL/GenBank/DDBJ whole genome shotgun (WGS) entry which is preliminary data.</text>
</comment>
<feature type="transmembrane region" description="Helical" evidence="6">
    <location>
        <begin position="256"/>
        <end position="280"/>
    </location>
</feature>
<dbReference type="AlphaFoldDB" id="A0AAD8A7L9"/>
<dbReference type="Proteomes" id="UP001233999">
    <property type="component" value="Unassembled WGS sequence"/>
</dbReference>
<dbReference type="GO" id="GO:0007165">
    <property type="term" value="P:signal transduction"/>
    <property type="evidence" value="ECO:0007669"/>
    <property type="project" value="UniProtKB-KW"/>
</dbReference>
<feature type="transmembrane region" description="Helical" evidence="6">
    <location>
        <begin position="52"/>
        <end position="71"/>
    </location>
</feature>
<sequence>MYKVKNIGTIPDENSAFYAEIRPICILGKIFGIFPFTNLFQTNGALLTYKWYSVHTIYGILMQIICILVYTQTEKNAWFQSISPLMTTRETIIMLTCMYYEQFVLDIIRNVEEFDKQYQKLSGKNVTERKLHCFLWAILASIEVILKIIVCMFFTKKSNYQNMIAKLGRISGVVSLIIRSIYIYTYIVICFSVSSRFRDLLEQWRYIMKKYQSYQPVYYSKNVQADYLEADHLEGIRLLHGQMTGTVKLLNVCYGIRFACLFGMMFLEILSDLYMFLYLFELRSPSQIMFNCMNVIDIIS</sequence>
<reference evidence="7" key="2">
    <citation type="submission" date="2023-05" db="EMBL/GenBank/DDBJ databases">
        <authorList>
            <person name="Fouks B."/>
        </authorList>
    </citation>
    <scope>NUCLEOTIDE SEQUENCE</scope>
    <source>
        <strain evidence="7">Stay&amp;Tobe</strain>
        <tissue evidence="7">Testes</tissue>
    </source>
</reference>
<dbReference type="GO" id="GO:0050909">
    <property type="term" value="P:sensory perception of taste"/>
    <property type="evidence" value="ECO:0007669"/>
    <property type="project" value="InterPro"/>
</dbReference>
<dbReference type="InterPro" id="IPR013604">
    <property type="entry name" value="7TM_chemorcpt"/>
</dbReference>
<dbReference type="Pfam" id="PF08395">
    <property type="entry name" value="7tm_7"/>
    <property type="match status" value="1"/>
</dbReference>